<keyword evidence="2" id="KW-0812">Transmembrane</keyword>
<dbReference type="OrthoDB" id="3190163at2"/>
<feature type="transmembrane region" description="Helical" evidence="2">
    <location>
        <begin position="48"/>
        <end position="66"/>
    </location>
</feature>
<dbReference type="AlphaFoldDB" id="A0A3N0E2F5"/>
<feature type="domain" description="YdbS-like PH" evidence="3">
    <location>
        <begin position="369"/>
        <end position="433"/>
    </location>
</feature>
<accession>A0A3N0E2F5</accession>
<evidence type="ECO:0000313" key="4">
    <source>
        <dbReference type="EMBL" id="RNL81996.1"/>
    </source>
</evidence>
<keyword evidence="2" id="KW-0472">Membrane</keyword>
<dbReference type="InterPro" id="IPR005182">
    <property type="entry name" value="YdbS-like_PH"/>
</dbReference>
<dbReference type="InterPro" id="IPR014529">
    <property type="entry name" value="UCP026631"/>
</dbReference>
<feature type="transmembrane region" description="Helical" evidence="2">
    <location>
        <begin position="72"/>
        <end position="92"/>
    </location>
</feature>
<keyword evidence="2" id="KW-1133">Transmembrane helix</keyword>
<evidence type="ECO:0000259" key="3">
    <source>
        <dbReference type="Pfam" id="PF03703"/>
    </source>
</evidence>
<evidence type="ECO:0000256" key="2">
    <source>
        <dbReference type="SAM" id="Phobius"/>
    </source>
</evidence>
<sequence length="463" mass="49944">MRFLPPSPPGGSGASPSPPPPVAPPTPPQRPPEVDVTRGRHRMHWSTVPFQVLLFTVVFLALPGVMLMQFGAIVFVSIMSVAALGATGYAVLSWSRSFFELNEDHLIVHTGLVRQLSREIPLSRLQAVDVVRPLLMQILGLAELRVELAGGDSGEIRLRYLSHGTAERLRASLLAHAAGLSGRTPEAPEWPFYRLPFGLLLGALTFRVPVLSAFALLVALLVAGYMFRELGVLGGAVPLLLGLIRGFHGPLLRYTDFYSSLSPDGLRLRYGIFQARMQTVPPGRVQAVRIVEPMLWRVLGVARVEANVAGYVGERQMDSSTLLPVAPRRTAFALVNELFPGTDAARVALHRAARGRSGNEAVGTDGGLVVTSHGTFTRVVEIVPEARVQTVRLTAGPLSRWRGIATVHVDTPPGPIRAHAAGRDIGEARRIVDGIAERGQGARMSGTGPERWATRSERPGPPS</sequence>
<keyword evidence="5" id="KW-1185">Reference proteome</keyword>
<evidence type="ECO:0000256" key="1">
    <source>
        <dbReference type="SAM" id="MobiDB-lite"/>
    </source>
</evidence>
<feature type="domain" description="YdbS-like PH" evidence="3">
    <location>
        <begin position="94"/>
        <end position="172"/>
    </location>
</feature>
<feature type="region of interest" description="Disordered" evidence="1">
    <location>
        <begin position="1"/>
        <end position="37"/>
    </location>
</feature>
<feature type="compositionally biased region" description="Basic and acidic residues" evidence="1">
    <location>
        <begin position="452"/>
        <end position="463"/>
    </location>
</feature>
<gene>
    <name evidence="4" type="ORF">EFW17_20520</name>
</gene>
<proteinExistence type="predicted"/>
<protein>
    <recommendedName>
        <fullName evidence="3">YdbS-like PH domain-containing protein</fullName>
    </recommendedName>
</protein>
<feature type="region of interest" description="Disordered" evidence="1">
    <location>
        <begin position="435"/>
        <end position="463"/>
    </location>
</feature>
<feature type="transmembrane region" description="Helical" evidence="2">
    <location>
        <begin position="199"/>
        <end position="224"/>
    </location>
</feature>
<reference evidence="4 5" key="1">
    <citation type="submission" date="2018-11" db="EMBL/GenBank/DDBJ databases">
        <title>The genome draft of YIM 96095.</title>
        <authorList>
            <person name="Tang S.-K."/>
            <person name="Chunyu W.-X."/>
            <person name="Feng Y.-Z."/>
        </authorList>
    </citation>
    <scope>NUCLEOTIDE SEQUENCE [LARGE SCALE GENOMIC DNA]</scope>
    <source>
        <strain evidence="4 5">YIM 96095</strain>
    </source>
</reference>
<organism evidence="4 5">
    <name type="scientific">Halostreptopolyspora alba</name>
    <dbReference type="NCBI Taxonomy" id="2487137"/>
    <lineage>
        <taxon>Bacteria</taxon>
        <taxon>Bacillati</taxon>
        <taxon>Actinomycetota</taxon>
        <taxon>Actinomycetes</taxon>
        <taxon>Streptosporangiales</taxon>
        <taxon>Nocardiopsidaceae</taxon>
        <taxon>Halostreptopolyspora</taxon>
    </lineage>
</organism>
<dbReference type="Proteomes" id="UP000269198">
    <property type="component" value="Unassembled WGS sequence"/>
</dbReference>
<feature type="compositionally biased region" description="Pro residues" evidence="1">
    <location>
        <begin position="16"/>
        <end position="31"/>
    </location>
</feature>
<comment type="caution">
    <text evidence="4">The sequence shown here is derived from an EMBL/GenBank/DDBJ whole genome shotgun (WGS) entry which is preliminary data.</text>
</comment>
<dbReference type="PANTHER" id="PTHR34473:SF2">
    <property type="entry name" value="UPF0699 TRANSMEMBRANE PROTEIN YDBT"/>
    <property type="match status" value="1"/>
</dbReference>
<dbReference type="EMBL" id="RJMB01000027">
    <property type="protein sequence ID" value="RNL81996.1"/>
    <property type="molecule type" value="Genomic_DNA"/>
</dbReference>
<name>A0A3N0E2F5_9ACTN</name>
<dbReference type="PANTHER" id="PTHR34473">
    <property type="entry name" value="UPF0699 TRANSMEMBRANE PROTEIN YDBS"/>
    <property type="match status" value="1"/>
</dbReference>
<dbReference type="PIRSF" id="PIRSF026631">
    <property type="entry name" value="UCP026631"/>
    <property type="match status" value="1"/>
</dbReference>
<feature type="domain" description="YdbS-like PH" evidence="3">
    <location>
        <begin position="262"/>
        <end position="321"/>
    </location>
</feature>
<dbReference type="Pfam" id="PF03703">
    <property type="entry name" value="bPH_2"/>
    <property type="match status" value="3"/>
</dbReference>
<evidence type="ECO:0000313" key="5">
    <source>
        <dbReference type="Proteomes" id="UP000269198"/>
    </source>
</evidence>
<feature type="transmembrane region" description="Helical" evidence="2">
    <location>
        <begin position="230"/>
        <end position="247"/>
    </location>
</feature>